<protein>
    <submittedName>
        <fullName evidence="1">Uncharacterized protein</fullName>
    </submittedName>
</protein>
<comment type="caution">
    <text evidence="1">The sequence shown here is derived from an EMBL/GenBank/DDBJ whole genome shotgun (WGS) entry which is preliminary data.</text>
</comment>
<reference evidence="1" key="1">
    <citation type="journal article" date="2022" name="Plant J.">
        <title>Strategies of tolerance reflected in two North American maple genomes.</title>
        <authorList>
            <person name="McEvoy S.L."/>
            <person name="Sezen U.U."/>
            <person name="Trouern-Trend A."/>
            <person name="McMahon S.M."/>
            <person name="Schaberg P.G."/>
            <person name="Yang J."/>
            <person name="Wegrzyn J.L."/>
            <person name="Swenson N.G."/>
        </authorList>
    </citation>
    <scope>NUCLEOTIDE SEQUENCE</scope>
    <source>
        <strain evidence="1">NS2018</strain>
    </source>
</reference>
<dbReference type="Proteomes" id="UP001168877">
    <property type="component" value="Unassembled WGS sequence"/>
</dbReference>
<accession>A0AA39RQF9</accession>
<evidence type="ECO:0000313" key="2">
    <source>
        <dbReference type="Proteomes" id="UP001168877"/>
    </source>
</evidence>
<evidence type="ECO:0000313" key="1">
    <source>
        <dbReference type="EMBL" id="KAK0578761.1"/>
    </source>
</evidence>
<gene>
    <name evidence="1" type="ORF">LWI29_015757</name>
</gene>
<name>A0AA39RQF9_ACESA</name>
<proteinExistence type="predicted"/>
<dbReference type="EMBL" id="JAUESC010000385">
    <property type="protein sequence ID" value="KAK0578761.1"/>
    <property type="molecule type" value="Genomic_DNA"/>
</dbReference>
<keyword evidence="2" id="KW-1185">Reference proteome</keyword>
<reference evidence="1" key="2">
    <citation type="submission" date="2023-06" db="EMBL/GenBank/DDBJ databases">
        <authorList>
            <person name="Swenson N.G."/>
            <person name="Wegrzyn J.L."/>
            <person name="Mcevoy S.L."/>
        </authorList>
    </citation>
    <scope>NUCLEOTIDE SEQUENCE</scope>
    <source>
        <strain evidence="1">NS2018</strain>
        <tissue evidence="1">Leaf</tissue>
    </source>
</reference>
<dbReference type="AlphaFoldDB" id="A0AA39RQF9"/>
<organism evidence="1 2">
    <name type="scientific">Acer saccharum</name>
    <name type="common">Sugar maple</name>
    <dbReference type="NCBI Taxonomy" id="4024"/>
    <lineage>
        <taxon>Eukaryota</taxon>
        <taxon>Viridiplantae</taxon>
        <taxon>Streptophyta</taxon>
        <taxon>Embryophyta</taxon>
        <taxon>Tracheophyta</taxon>
        <taxon>Spermatophyta</taxon>
        <taxon>Magnoliopsida</taxon>
        <taxon>eudicotyledons</taxon>
        <taxon>Gunneridae</taxon>
        <taxon>Pentapetalae</taxon>
        <taxon>rosids</taxon>
        <taxon>malvids</taxon>
        <taxon>Sapindales</taxon>
        <taxon>Sapindaceae</taxon>
        <taxon>Hippocastanoideae</taxon>
        <taxon>Acereae</taxon>
        <taxon>Acer</taxon>
    </lineage>
</organism>
<sequence>MVLLSRRVSRAAAFQTLNCSKLFSTFRMVYKIWTSLMLDRLSCMAFPQNICIQNTSLGSCFSRSCLTKDGN</sequence>